<dbReference type="Gene3D" id="1.25.40.10">
    <property type="entry name" value="Tetratricopeptide repeat domain"/>
    <property type="match status" value="1"/>
</dbReference>
<evidence type="ECO:0000256" key="1">
    <source>
        <dbReference type="ARBA" id="ARBA00007626"/>
    </source>
</evidence>
<dbReference type="NCBIfam" id="TIGR00756">
    <property type="entry name" value="PPR"/>
    <property type="match status" value="1"/>
</dbReference>
<evidence type="ECO:0000313" key="4">
    <source>
        <dbReference type="EMBL" id="OWM74311.1"/>
    </source>
</evidence>
<dbReference type="PANTHER" id="PTHR47941">
    <property type="entry name" value="PENTATRICOPEPTIDE REPEAT-CONTAINING PROTEIN 3, MITOCHONDRIAL"/>
    <property type="match status" value="1"/>
</dbReference>
<protein>
    <recommendedName>
        <fullName evidence="6">Pentatricopeptide repeat-containing protein</fullName>
    </recommendedName>
</protein>
<gene>
    <name evidence="4" type="ORF">CDL15_Pgr008625</name>
</gene>
<name>A0A218WQ08_PUNGR</name>
<dbReference type="Pfam" id="PF13041">
    <property type="entry name" value="PPR_2"/>
    <property type="match status" value="1"/>
</dbReference>
<evidence type="ECO:0000256" key="2">
    <source>
        <dbReference type="ARBA" id="ARBA00022737"/>
    </source>
</evidence>
<keyword evidence="2" id="KW-0677">Repeat</keyword>
<sequence>MQAARQRPKLCTFAGMLEGLCPMKEIDRGVQPDVLTFNTVINRFSYAGHMAEACQLFDEMEERGYDPNASTYNITMVRGLINKVVKIACDNAIS</sequence>
<accession>A0A218WQ08</accession>
<reference evidence="5" key="1">
    <citation type="journal article" date="2017" name="Plant J.">
        <title>The pomegranate (Punica granatum L.) genome and the genomics of punicalagin biosynthesis.</title>
        <authorList>
            <person name="Qin G."/>
            <person name="Xu C."/>
            <person name="Ming R."/>
            <person name="Tang H."/>
            <person name="Guyot R."/>
            <person name="Kramer E.M."/>
            <person name="Hu Y."/>
            <person name="Yi X."/>
            <person name="Qi Y."/>
            <person name="Xu X."/>
            <person name="Gao Z."/>
            <person name="Pan H."/>
            <person name="Jian J."/>
            <person name="Tian Y."/>
            <person name="Yue Z."/>
            <person name="Xu Y."/>
        </authorList>
    </citation>
    <scope>NUCLEOTIDE SEQUENCE [LARGE SCALE GENOMIC DNA]</scope>
    <source>
        <strain evidence="5">cv. Dabenzi</strain>
    </source>
</reference>
<dbReference type="InterPro" id="IPR011990">
    <property type="entry name" value="TPR-like_helical_dom_sf"/>
</dbReference>
<dbReference type="Proteomes" id="UP000197138">
    <property type="component" value="Unassembled WGS sequence"/>
</dbReference>
<dbReference type="PROSITE" id="PS51375">
    <property type="entry name" value="PPR"/>
    <property type="match status" value="1"/>
</dbReference>
<proteinExistence type="inferred from homology"/>
<evidence type="ECO:0000256" key="3">
    <source>
        <dbReference type="PROSITE-ProRule" id="PRU00708"/>
    </source>
</evidence>
<organism evidence="4 5">
    <name type="scientific">Punica granatum</name>
    <name type="common">Pomegranate</name>
    <dbReference type="NCBI Taxonomy" id="22663"/>
    <lineage>
        <taxon>Eukaryota</taxon>
        <taxon>Viridiplantae</taxon>
        <taxon>Streptophyta</taxon>
        <taxon>Embryophyta</taxon>
        <taxon>Tracheophyta</taxon>
        <taxon>Spermatophyta</taxon>
        <taxon>Magnoliopsida</taxon>
        <taxon>eudicotyledons</taxon>
        <taxon>Gunneridae</taxon>
        <taxon>Pentapetalae</taxon>
        <taxon>rosids</taxon>
        <taxon>malvids</taxon>
        <taxon>Myrtales</taxon>
        <taxon>Lythraceae</taxon>
        <taxon>Punica</taxon>
    </lineage>
</organism>
<comment type="caution">
    <text evidence="4">The sequence shown here is derived from an EMBL/GenBank/DDBJ whole genome shotgun (WGS) entry which is preliminary data.</text>
</comment>
<dbReference type="InterPro" id="IPR002885">
    <property type="entry name" value="PPR_rpt"/>
</dbReference>
<evidence type="ECO:0008006" key="6">
    <source>
        <dbReference type="Google" id="ProtNLM"/>
    </source>
</evidence>
<feature type="repeat" description="PPR" evidence="3">
    <location>
        <begin position="33"/>
        <end position="67"/>
    </location>
</feature>
<evidence type="ECO:0000313" key="5">
    <source>
        <dbReference type="Proteomes" id="UP000197138"/>
    </source>
</evidence>
<dbReference type="AlphaFoldDB" id="A0A218WQ08"/>
<comment type="similarity">
    <text evidence="1">Belongs to the PPR family. P subfamily.</text>
</comment>
<dbReference type="EMBL" id="MTKT01003794">
    <property type="protein sequence ID" value="OWM74311.1"/>
    <property type="molecule type" value="Genomic_DNA"/>
</dbReference>